<organism evidence="2 3">
    <name type="scientific">Puccinia sorghi</name>
    <dbReference type="NCBI Taxonomy" id="27349"/>
    <lineage>
        <taxon>Eukaryota</taxon>
        <taxon>Fungi</taxon>
        <taxon>Dikarya</taxon>
        <taxon>Basidiomycota</taxon>
        <taxon>Pucciniomycotina</taxon>
        <taxon>Pucciniomycetes</taxon>
        <taxon>Pucciniales</taxon>
        <taxon>Pucciniaceae</taxon>
        <taxon>Puccinia</taxon>
    </lineage>
</organism>
<feature type="region of interest" description="Disordered" evidence="1">
    <location>
        <begin position="949"/>
        <end position="980"/>
    </location>
</feature>
<feature type="compositionally biased region" description="Basic and acidic residues" evidence="1">
    <location>
        <begin position="8"/>
        <end position="23"/>
    </location>
</feature>
<sequence>MRLMSKQQDTHEEDTRGLRHHASDQSIPHSLPLDHCPSRDKIKASITSTTSTGLSLPVLLPYPQLPSSFSSPASSRLSAPAPYNLVPKLFLSNPQDPPTASPNPSLRTVSDTPPLAHLTYLPANYAQKFKAHNSKPTHFEVATLERRFSPSLAHMKPSSAHETKASGDLSHWDGRGIQPLDMTSVVELTPAPQAPSPSTVLTTQLPALQTPPEKSTLSFFKRPIRMIREKKGLPAQLVMDPDPLSIRPNAAPLSPGLLRPPKLPNTRTLSDQSKPLASGQSTLPAIQKSPSFSSTGSKLNSLLTAAARTIRTGDSRILESFQSALPPRVVPDSELARMPPPMQSWTRNHPPISIKRIPVPPYKPVSDDPAAAQPSSHPAFRLSRTTSMERPKSAIRHSRNSSLPLSQAPPALQELSTPLLLHHEPTSRPLDLEPDHVETIDKISEVVDEEKAPLHVSPSLTGSALEVQPPPSAEDLPIIQPHPILMLEDSDCLDGTCDVSQGSAKEEEPSSHGQELFLMGTRSHRRASTMSYEDFRGLVSRAMGSPLTVNHRFKYRNSYLSQRESYESSQSLAAAAAGFLKEESDHDVAAQVSQKAAGRFLHSDARATSLQEAKRKSFESMPLPALPSPSSIPAAAAVVVVKEESLPKPAEPVLNITQGSRRPADVVESIRKRGRPWTMAVPGSFHGGKLEFPALVSLLTRPEEDIKRLDRQFPSPTRNASLSTRKTRHSYPLRLTPNLSPLEQLSRGLGFPHDAPPQTGKPLNIEIRPSAVGEIDCREKATSRLTPSLTSTPHNLMFGFRGEVYEVEKCEKAVDVRQSIKVPFDHDQESTVKSLLDYQSPLSRPSHAFVDETHDVTDVLVQTGDMHLGAGPGSYVQSEKEVDITEKDPLCGTEQKKQVFPRSELDLDDPAQPIELNEICLVGGGENAKEDFRASRLNLQRHPTQQEILVEPPSPRPSERNCSTEVEPEGLSMDRGSSEEESFGVMGDERMGGMELGCGPPKVINPETSLEMAASILGQPVPEVSKELWRGIERLHTLTGGRMMTMLEREEVLDSLFDPSVRRQNAPALLSTADAAVQTDPVVFAPPTEPFPLQPPSIIRKSSTRRIADALKKLISMKLEEPTESLVMDTSNLTRQYSSQSERSFVTASRTSVSSLQDDFRGHTAQQDHTPRTSRGTTPWSERRQAGLNERMSADLISSRRTAPHSIHLSHFSSPLRQPSYGLGEMHLGGLLSHHSSSPLTTSPILTETVLDALENALRAEERFQREKQHLQAVARRQSQTIESLLLDKEVLSLEVTRLTGLVELLTRDHNLLNERIDKAEEAFEKMPGIAKSHPPIISGFHSPDDTACYCTASGEPTLSNTATTAAAPRTGGRSMDQPSSDAMKRHQRVRHAETDDDGTMPVDSDHSADEDDDCDSLCDPEQSSIIQHAVVLFASPRSHPFTQNHSPIPGSYPLLPPVPTI</sequence>
<name>A0A0L6UZ93_9BASI</name>
<feature type="region of interest" description="Disordered" evidence="1">
    <location>
        <begin position="1"/>
        <end position="44"/>
    </location>
</feature>
<proteinExistence type="predicted"/>
<evidence type="ECO:0000313" key="3">
    <source>
        <dbReference type="Proteomes" id="UP000037035"/>
    </source>
</evidence>
<feature type="region of interest" description="Disordered" evidence="1">
    <location>
        <begin position="1443"/>
        <end position="1462"/>
    </location>
</feature>
<feature type="compositionally biased region" description="Acidic residues" evidence="1">
    <location>
        <begin position="1409"/>
        <end position="1418"/>
    </location>
</feature>
<dbReference type="Proteomes" id="UP000037035">
    <property type="component" value="Unassembled WGS sequence"/>
</dbReference>
<reference evidence="2 3" key="1">
    <citation type="submission" date="2015-08" db="EMBL/GenBank/DDBJ databases">
        <title>Next Generation Sequencing and Analysis of the Genome of Puccinia sorghi L Schw, the Causal Agent of Maize Common Rust.</title>
        <authorList>
            <person name="Rochi L."/>
            <person name="Burguener G."/>
            <person name="Darino M."/>
            <person name="Turjanski A."/>
            <person name="Kreff E."/>
            <person name="Dieguez M.J."/>
            <person name="Sacco F."/>
        </authorList>
    </citation>
    <scope>NUCLEOTIDE SEQUENCE [LARGE SCALE GENOMIC DNA]</scope>
    <source>
        <strain evidence="2 3">RO10H11247</strain>
    </source>
</reference>
<feature type="compositionally biased region" description="Polar residues" evidence="1">
    <location>
        <begin position="1137"/>
        <end position="1157"/>
    </location>
</feature>
<feature type="region of interest" description="Disordered" evidence="1">
    <location>
        <begin position="1356"/>
        <end position="1418"/>
    </location>
</feature>
<evidence type="ECO:0000256" key="1">
    <source>
        <dbReference type="SAM" id="MobiDB-lite"/>
    </source>
</evidence>
<dbReference type="OrthoDB" id="2505636at2759"/>
<feature type="compositionally biased region" description="Polar residues" evidence="1">
    <location>
        <begin position="1164"/>
        <end position="1180"/>
    </location>
</feature>
<gene>
    <name evidence="2" type="ORF">VP01_31g3</name>
</gene>
<accession>A0A0L6UZ93</accession>
<feature type="region of interest" description="Disordered" evidence="1">
    <location>
        <begin position="89"/>
        <end position="111"/>
    </location>
</feature>
<feature type="region of interest" description="Disordered" evidence="1">
    <location>
        <begin position="1137"/>
        <end position="1185"/>
    </location>
</feature>
<feature type="region of interest" description="Disordered" evidence="1">
    <location>
        <begin position="250"/>
        <end position="297"/>
    </location>
</feature>
<comment type="caution">
    <text evidence="2">The sequence shown here is derived from an EMBL/GenBank/DDBJ whole genome shotgun (WGS) entry which is preliminary data.</text>
</comment>
<feature type="region of interest" description="Disordered" evidence="1">
    <location>
        <begin position="341"/>
        <end position="408"/>
    </location>
</feature>
<dbReference type="EMBL" id="LAVV01008169">
    <property type="protein sequence ID" value="KNZ53567.1"/>
    <property type="molecule type" value="Genomic_DNA"/>
</dbReference>
<protein>
    <submittedName>
        <fullName evidence="2">Uncharacterized protein</fullName>
    </submittedName>
</protein>
<feature type="compositionally biased region" description="Polar residues" evidence="1">
    <location>
        <begin position="102"/>
        <end position="111"/>
    </location>
</feature>
<dbReference type="VEuPathDB" id="FungiDB:VP01_31g3"/>
<feature type="compositionally biased region" description="Polar residues" evidence="1">
    <location>
        <begin position="265"/>
        <end position="297"/>
    </location>
</feature>
<keyword evidence="3" id="KW-1185">Reference proteome</keyword>
<evidence type="ECO:0000313" key="2">
    <source>
        <dbReference type="EMBL" id="KNZ53567.1"/>
    </source>
</evidence>